<feature type="binding site" evidence="7 8">
    <location>
        <position position="58"/>
    </location>
    <ligand>
        <name>S-adenosyl-L-methionine</name>
        <dbReference type="ChEBI" id="CHEBI:59789"/>
    </ligand>
</feature>
<dbReference type="PANTHER" id="PTHR11727">
    <property type="entry name" value="DIMETHYLADENOSINE TRANSFERASE"/>
    <property type="match status" value="1"/>
</dbReference>
<comment type="catalytic activity">
    <reaction evidence="7">
        <text>adenosine(1518)/adenosine(1519) in 16S rRNA + 4 S-adenosyl-L-methionine = N(6)-dimethyladenosine(1518)/N(6)-dimethyladenosine(1519) in 16S rRNA + 4 S-adenosyl-L-homocysteine + 4 H(+)</text>
        <dbReference type="Rhea" id="RHEA:19609"/>
        <dbReference type="Rhea" id="RHEA-COMP:10232"/>
        <dbReference type="Rhea" id="RHEA-COMP:10233"/>
        <dbReference type="ChEBI" id="CHEBI:15378"/>
        <dbReference type="ChEBI" id="CHEBI:57856"/>
        <dbReference type="ChEBI" id="CHEBI:59789"/>
        <dbReference type="ChEBI" id="CHEBI:74411"/>
        <dbReference type="ChEBI" id="CHEBI:74493"/>
        <dbReference type="EC" id="2.1.1.182"/>
    </reaction>
</comment>
<feature type="binding site" evidence="7 8">
    <location>
        <position position="33"/>
    </location>
    <ligand>
        <name>S-adenosyl-L-methionine</name>
        <dbReference type="ChEBI" id="CHEBI:59789"/>
    </ligand>
</feature>
<feature type="binding site" evidence="7 8">
    <location>
        <position position="31"/>
    </location>
    <ligand>
        <name>S-adenosyl-L-methionine</name>
        <dbReference type="ChEBI" id="CHEBI:59789"/>
    </ligand>
</feature>
<dbReference type="InterPro" id="IPR029063">
    <property type="entry name" value="SAM-dependent_MTases_sf"/>
</dbReference>
<dbReference type="Gene3D" id="1.10.8.100">
    <property type="entry name" value="Ribosomal RNA adenine dimethylase-like, domain 2"/>
    <property type="match status" value="1"/>
</dbReference>
<evidence type="ECO:0000256" key="7">
    <source>
        <dbReference type="HAMAP-Rule" id="MF_00607"/>
    </source>
</evidence>
<dbReference type="Pfam" id="PF00398">
    <property type="entry name" value="RrnaAD"/>
    <property type="match status" value="1"/>
</dbReference>
<sequence length="308" mass="31480">MSSDDGLLGPAEVRALASRLGVRPTKTLGQNFLHDPNTIRRIVRTAGVGPDDVVLEVGPGLGSLTLGLLGAAAGVVAVEIDPVLAGALPGTVAERLASRAAHLEVLTADAMTVSCEELADAARRVVGSRPATVPAGSAAEGARGVDGPTALVANLPYNVAVPVVLHLLETVPTLRTGLVMVQAEVADRLAAPPGSRTYGVPSAKAAWYCAVTKAGAVPRAVFWPVPNVDSGLVRLERRDPPVGASRKDTFAVVDAAFAQRRKTLRAALAGWAGGAVRAEAALRAAGVDPTARGETIDVATFTRIAAAR</sequence>
<keyword evidence="3 7" id="KW-0489">Methyltransferase</keyword>
<reference evidence="11" key="1">
    <citation type="journal article" date="2019" name="Int. J. Syst. Evol. Microbiol.">
        <title>The Global Catalogue of Microorganisms (GCM) 10K type strain sequencing project: providing services to taxonomists for standard genome sequencing and annotation.</title>
        <authorList>
            <consortium name="The Broad Institute Genomics Platform"/>
            <consortium name="The Broad Institute Genome Sequencing Center for Infectious Disease"/>
            <person name="Wu L."/>
            <person name="Ma J."/>
        </authorList>
    </citation>
    <scope>NUCLEOTIDE SEQUENCE [LARGE SCALE GENOMIC DNA]</scope>
    <source>
        <strain evidence="11">JCM 9458</strain>
    </source>
</reference>
<dbReference type="InterPro" id="IPR023165">
    <property type="entry name" value="rRNA_Ade_diMease-like_C"/>
</dbReference>
<keyword evidence="5 7" id="KW-0949">S-adenosyl-L-methionine</keyword>
<evidence type="ECO:0000313" key="10">
    <source>
        <dbReference type="EMBL" id="GAA3397470.1"/>
    </source>
</evidence>
<evidence type="ECO:0000256" key="3">
    <source>
        <dbReference type="ARBA" id="ARBA00022603"/>
    </source>
</evidence>
<dbReference type="Gene3D" id="3.40.50.150">
    <property type="entry name" value="Vaccinia Virus protein VP39"/>
    <property type="match status" value="1"/>
</dbReference>
<feature type="domain" description="Ribosomal RNA adenine methylase transferase N-terminal" evidence="9">
    <location>
        <begin position="38"/>
        <end position="239"/>
    </location>
</feature>
<comment type="similarity">
    <text evidence="7">Belongs to the class I-like SAM-binding methyltransferase superfamily. rRNA adenine N(6)-methyltransferase family. RsmA subfamily.</text>
</comment>
<evidence type="ECO:0000256" key="1">
    <source>
        <dbReference type="ARBA" id="ARBA00022490"/>
    </source>
</evidence>
<keyword evidence="11" id="KW-1185">Reference proteome</keyword>
<evidence type="ECO:0000256" key="8">
    <source>
        <dbReference type="PROSITE-ProRule" id="PRU01026"/>
    </source>
</evidence>
<organism evidence="10 11">
    <name type="scientific">Cryptosporangium minutisporangium</name>
    <dbReference type="NCBI Taxonomy" id="113569"/>
    <lineage>
        <taxon>Bacteria</taxon>
        <taxon>Bacillati</taxon>
        <taxon>Actinomycetota</taxon>
        <taxon>Actinomycetes</taxon>
        <taxon>Cryptosporangiales</taxon>
        <taxon>Cryptosporangiaceae</taxon>
        <taxon>Cryptosporangium</taxon>
    </lineage>
</organism>
<evidence type="ECO:0000256" key="2">
    <source>
        <dbReference type="ARBA" id="ARBA00022552"/>
    </source>
</evidence>
<accession>A0ABP6TCC3</accession>
<evidence type="ECO:0000259" key="9">
    <source>
        <dbReference type="SMART" id="SM00650"/>
    </source>
</evidence>
<dbReference type="Proteomes" id="UP001501676">
    <property type="component" value="Unassembled WGS sequence"/>
</dbReference>
<dbReference type="PROSITE" id="PS51689">
    <property type="entry name" value="SAM_RNA_A_N6_MT"/>
    <property type="match status" value="1"/>
</dbReference>
<evidence type="ECO:0000313" key="11">
    <source>
        <dbReference type="Proteomes" id="UP001501676"/>
    </source>
</evidence>
<dbReference type="InterPro" id="IPR020598">
    <property type="entry name" value="rRNA_Ade_methylase_Trfase_N"/>
</dbReference>
<evidence type="ECO:0000256" key="4">
    <source>
        <dbReference type="ARBA" id="ARBA00022679"/>
    </source>
</evidence>
<keyword evidence="4 7" id="KW-0808">Transferase</keyword>
<dbReference type="EC" id="2.1.1.182" evidence="7"/>
<dbReference type="EMBL" id="BAAAYN010000066">
    <property type="protein sequence ID" value="GAA3397470.1"/>
    <property type="molecule type" value="Genomic_DNA"/>
</dbReference>
<comment type="subcellular location">
    <subcellularLocation>
        <location evidence="7">Cytoplasm</location>
    </subcellularLocation>
</comment>
<dbReference type="InterPro" id="IPR001737">
    <property type="entry name" value="KsgA/Erm"/>
</dbReference>
<feature type="binding site" evidence="7 8">
    <location>
        <position position="79"/>
    </location>
    <ligand>
        <name>S-adenosyl-L-methionine</name>
        <dbReference type="ChEBI" id="CHEBI:59789"/>
    </ligand>
</feature>
<dbReference type="InterPro" id="IPR020596">
    <property type="entry name" value="rRNA_Ade_Mease_Trfase_CS"/>
</dbReference>
<comment type="caution">
    <text evidence="10">The sequence shown here is derived from an EMBL/GenBank/DDBJ whole genome shotgun (WGS) entry which is preliminary data.</text>
</comment>
<keyword evidence="6 7" id="KW-0694">RNA-binding</keyword>
<protein>
    <recommendedName>
        <fullName evidence="7">Ribosomal RNA small subunit methyltransferase A</fullName>
        <ecNumber evidence="7">2.1.1.182</ecNumber>
    </recommendedName>
    <alternativeName>
        <fullName evidence="7">16S rRNA (adenine(1518)-N(6)/adenine(1519)-N(6))-dimethyltransferase</fullName>
    </alternativeName>
    <alternativeName>
        <fullName evidence="7">16S rRNA dimethyladenosine transferase</fullName>
    </alternativeName>
    <alternativeName>
        <fullName evidence="7">16S rRNA dimethylase</fullName>
    </alternativeName>
    <alternativeName>
        <fullName evidence="7">S-adenosylmethionine-6-N', N'-adenosyl(rRNA) dimethyltransferase</fullName>
    </alternativeName>
</protein>
<keyword evidence="2 7" id="KW-0698">rRNA processing</keyword>
<evidence type="ECO:0000256" key="6">
    <source>
        <dbReference type="ARBA" id="ARBA00022884"/>
    </source>
</evidence>
<dbReference type="SMART" id="SM00650">
    <property type="entry name" value="rADc"/>
    <property type="match status" value="1"/>
</dbReference>
<proteinExistence type="inferred from homology"/>
<comment type="function">
    <text evidence="7">Specifically dimethylates two adjacent adenosines (A1518 and A1519) in the loop of a conserved hairpin near the 3'-end of 16S rRNA in the 30S particle. May play a critical role in biogenesis of 30S subunits.</text>
</comment>
<gene>
    <name evidence="7 10" type="primary">rsmA</name>
    <name evidence="7" type="synonym">ksgA</name>
    <name evidence="10" type="ORF">GCM10020369_77790</name>
</gene>
<dbReference type="SUPFAM" id="SSF53335">
    <property type="entry name" value="S-adenosyl-L-methionine-dependent methyltransferases"/>
    <property type="match status" value="1"/>
</dbReference>
<feature type="binding site" evidence="7 8">
    <location>
        <position position="154"/>
    </location>
    <ligand>
        <name>S-adenosyl-L-methionine</name>
        <dbReference type="ChEBI" id="CHEBI:59789"/>
    </ligand>
</feature>
<dbReference type="PANTHER" id="PTHR11727:SF7">
    <property type="entry name" value="DIMETHYLADENOSINE TRANSFERASE-RELATED"/>
    <property type="match status" value="1"/>
</dbReference>
<feature type="binding site" evidence="7 8">
    <location>
        <position position="109"/>
    </location>
    <ligand>
        <name>S-adenosyl-L-methionine</name>
        <dbReference type="ChEBI" id="CHEBI:59789"/>
    </ligand>
</feature>
<dbReference type="PROSITE" id="PS01131">
    <property type="entry name" value="RRNA_A_DIMETH"/>
    <property type="match status" value="1"/>
</dbReference>
<dbReference type="InterPro" id="IPR011530">
    <property type="entry name" value="rRNA_adenine_dimethylase"/>
</dbReference>
<dbReference type="NCBIfam" id="TIGR00755">
    <property type="entry name" value="ksgA"/>
    <property type="match status" value="1"/>
</dbReference>
<name>A0ABP6TCC3_9ACTN</name>
<dbReference type="HAMAP" id="MF_00607">
    <property type="entry name" value="16SrRNA_methyltr_A"/>
    <property type="match status" value="1"/>
</dbReference>
<evidence type="ECO:0000256" key="5">
    <source>
        <dbReference type="ARBA" id="ARBA00022691"/>
    </source>
</evidence>
<dbReference type="RefSeq" id="WP_345733335.1">
    <property type="nucleotide sequence ID" value="NZ_BAAAYN010000066.1"/>
</dbReference>
<keyword evidence="1 7" id="KW-0963">Cytoplasm</keyword>